<reference evidence="5" key="1">
    <citation type="submission" date="2021-01" db="EMBL/GenBank/DDBJ databases">
        <authorList>
            <person name="Corre E."/>
            <person name="Pelletier E."/>
            <person name="Niang G."/>
            <person name="Scheremetjew M."/>
            <person name="Finn R."/>
            <person name="Kale V."/>
            <person name="Holt S."/>
            <person name="Cochrane G."/>
            <person name="Meng A."/>
            <person name="Brown T."/>
            <person name="Cohen L."/>
        </authorList>
    </citation>
    <scope>NUCLEOTIDE SEQUENCE</scope>
    <source>
        <strain evidence="5">NY070348D</strain>
    </source>
</reference>
<dbReference type="PROSITE" id="PS50033">
    <property type="entry name" value="UBX"/>
    <property type="match status" value="1"/>
</dbReference>
<dbReference type="Gene3D" id="1.10.8.10">
    <property type="entry name" value="DNA helicase RuvA subunit, C-terminal domain"/>
    <property type="match status" value="1"/>
</dbReference>
<dbReference type="SUPFAM" id="SSF54236">
    <property type="entry name" value="Ubiquitin-like"/>
    <property type="match status" value="1"/>
</dbReference>
<dbReference type="CDD" id="cd01767">
    <property type="entry name" value="UBX"/>
    <property type="match status" value="1"/>
</dbReference>
<accession>A0A7S2W3A9</accession>
<feature type="coiled-coil region" evidence="3">
    <location>
        <begin position="23"/>
        <end position="66"/>
    </location>
</feature>
<gene>
    <name evidence="5" type="ORF">QSP1433_LOCUS1052</name>
</gene>
<feature type="domain" description="UBX" evidence="4">
    <location>
        <begin position="295"/>
        <end position="384"/>
    </location>
</feature>
<dbReference type="InterPro" id="IPR055418">
    <property type="entry name" value="UFD1_N2"/>
</dbReference>
<evidence type="ECO:0000256" key="1">
    <source>
        <dbReference type="ARBA" id="ARBA00006043"/>
    </source>
</evidence>
<dbReference type="GO" id="GO:0006511">
    <property type="term" value="P:ubiquitin-dependent protein catabolic process"/>
    <property type="evidence" value="ECO:0007669"/>
    <property type="project" value="InterPro"/>
</dbReference>
<organism evidence="5">
    <name type="scientific">Mucochytrium quahogii</name>
    <dbReference type="NCBI Taxonomy" id="96639"/>
    <lineage>
        <taxon>Eukaryota</taxon>
        <taxon>Sar</taxon>
        <taxon>Stramenopiles</taxon>
        <taxon>Bigyra</taxon>
        <taxon>Labyrinthulomycetes</taxon>
        <taxon>Thraustochytrida</taxon>
        <taxon>Thraustochytriidae</taxon>
        <taxon>Mucochytrium</taxon>
    </lineage>
</organism>
<evidence type="ECO:0000256" key="3">
    <source>
        <dbReference type="SAM" id="Coils"/>
    </source>
</evidence>
<dbReference type="InterPro" id="IPR004854">
    <property type="entry name" value="Ufd1-like"/>
</dbReference>
<dbReference type="PANTHER" id="PTHR12555">
    <property type="entry name" value="UBIQUITIN FUSION DEGRADATON PROTEIN 1"/>
    <property type="match status" value="1"/>
</dbReference>
<keyword evidence="2" id="KW-0833">Ubl conjugation pathway</keyword>
<evidence type="ECO:0000313" key="5">
    <source>
        <dbReference type="EMBL" id="CAD9664524.1"/>
    </source>
</evidence>
<dbReference type="Gene3D" id="3.10.330.10">
    <property type="match status" value="1"/>
</dbReference>
<comment type="similarity">
    <text evidence="1">Belongs to the UFD1 family.</text>
</comment>
<dbReference type="GO" id="GO:0031593">
    <property type="term" value="F:polyubiquitin modification-dependent protein binding"/>
    <property type="evidence" value="ECO:0007669"/>
    <property type="project" value="TreeGrafter"/>
</dbReference>
<dbReference type="GO" id="GO:0034098">
    <property type="term" value="C:VCP-NPL4-UFD1 AAA ATPase complex"/>
    <property type="evidence" value="ECO:0007669"/>
    <property type="project" value="TreeGrafter"/>
</dbReference>
<dbReference type="Gene3D" id="3.10.20.90">
    <property type="entry name" value="Phosphatidylinositol 3-kinase Catalytic Subunit, Chain A, domain 1"/>
    <property type="match status" value="1"/>
</dbReference>
<dbReference type="SUPFAM" id="SSF46934">
    <property type="entry name" value="UBA-like"/>
    <property type="match status" value="1"/>
</dbReference>
<dbReference type="Pfam" id="PF00789">
    <property type="entry name" value="UBX"/>
    <property type="match status" value="1"/>
</dbReference>
<keyword evidence="3" id="KW-0175">Coiled coil</keyword>
<dbReference type="InterPro" id="IPR055417">
    <property type="entry name" value="UFD1_N1"/>
</dbReference>
<dbReference type="Pfam" id="PF24842">
    <property type="entry name" value="UFD1_N2"/>
    <property type="match status" value="1"/>
</dbReference>
<proteinExistence type="inferred from homology"/>
<dbReference type="SMART" id="SM00166">
    <property type="entry name" value="UBX"/>
    <property type="match status" value="1"/>
</dbReference>
<dbReference type="InterPro" id="IPR042299">
    <property type="entry name" value="Ufd1-like_Nn"/>
</dbReference>
<evidence type="ECO:0000256" key="2">
    <source>
        <dbReference type="ARBA" id="ARBA00022786"/>
    </source>
</evidence>
<evidence type="ECO:0000259" key="4">
    <source>
        <dbReference type="PROSITE" id="PS50033"/>
    </source>
</evidence>
<dbReference type="PANTHER" id="PTHR12555:SF13">
    <property type="entry name" value="UBIQUITIN RECOGNITION FACTOR IN ER-ASSOCIATED DEGRADATION PROTEIN 1"/>
    <property type="match status" value="1"/>
</dbReference>
<dbReference type="InterPro" id="IPR001012">
    <property type="entry name" value="UBX_dom"/>
</dbReference>
<dbReference type="GO" id="GO:0036503">
    <property type="term" value="P:ERAD pathway"/>
    <property type="evidence" value="ECO:0007669"/>
    <property type="project" value="TreeGrafter"/>
</dbReference>
<dbReference type="EMBL" id="HBHK01001728">
    <property type="protein sequence ID" value="CAD9664524.1"/>
    <property type="molecule type" value="Transcribed_RNA"/>
</dbReference>
<protein>
    <recommendedName>
        <fullName evidence="4">UBX domain-containing protein</fullName>
    </recommendedName>
</protein>
<dbReference type="Gene3D" id="2.40.40.50">
    <property type="entry name" value="Ubiquitin fusion degradation protein UFD1, N-terminal domain"/>
    <property type="match status" value="1"/>
</dbReference>
<name>A0A7S2W3A9_9STRA</name>
<dbReference type="InterPro" id="IPR029071">
    <property type="entry name" value="Ubiquitin-like_domsf"/>
</dbReference>
<sequence length="512" mass="58434">MDLDFEHAGKRLEKERIARKEKARREQLRKAKVEAKVVEQEKKIEELVEQRRKRRVEEELERLRLQELNRGIKYADALKAVPFAKAETNRVVLPHSALEILERQQVLDRVSGPLTFELCVRDDDGLVSKTFCGVDEFTAEEGTIKVPPAVALSLSKVRGVSWLENKSIDVRFVQLNRYDQVQVSFQPRGEGFHENNQQVVNIDIKSVLMRTLRDMLTLSEGDWIPLRHQGKTYELVVRKMSPEPSLLIINTDVEVELLQSETVEEEQRRLEVRQNWLEDRRKRIEGNRVIFKENSPADDILVRVRVPTGQQFTRGFARNGKLGELFAWAETLLSEDVPDQVEAGGEPMSEFYFVTMRPKKIVRIDLAGTTFEEAGLGNRVSLLLNWSTTSEDEEMEEMEEMEAEQGAFSAARTKAEEQLDMDLQDMELKKAMEASLEGTQASVTGADKVIVFQSLVANGVEPSKAAQVSQKYASQIIELETMGFTNASRNIELLDRYQGRLERVINLLAGGD</sequence>
<dbReference type="Pfam" id="PF03152">
    <property type="entry name" value="UFD1_N1"/>
    <property type="match status" value="1"/>
</dbReference>
<dbReference type="AlphaFoldDB" id="A0A7S2W3A9"/>
<dbReference type="InterPro" id="IPR009060">
    <property type="entry name" value="UBA-like_sf"/>
</dbReference>